<sequence length="2037" mass="233511">MSAPPDANAACDNYKNTRFARELVNQLLLFPRLRAFEHKHEALLFRSLYFALSDHDQFYDFIFPREKRLILYPRTWDEVNQNTFNKSFYLDQVKNKSRGHTGHICASSIPQGRLVYNCYDCGVDATCCLCEDCFNKEEHSDHNVSVHKSSGDAICDCGDDSSWKVDLLCKANETEAKLKSALPQLPAKLKENISILVRVLFDFILDVQLTNLSPLPALPFHNPAEDPADFLAQLAHTDTLPAYTGDQDGTHNGVYSTENDEGRFDVVDLGDLHEYYCLVIWNDEFHNFDQANSFLSVAYQFSPDYHDDNHPWYEVSYKGYADFDFNKNGVTQLARIIDERGFVVYARSKDRSVLEKKIDKFKKYKALGYSELRYSLITATEYVNLSICRAIILWFDVILENENVLLTDYIKQELSKVLFEPANFHLKSLPLFGDLIDTHFLVNENLEIPLYKEVISSDATFTTPIHNVTVELDDSLSPTNSLTYYKNASRLQYLTFFEMRYPKSMRKLIKKTIIPIITNTADTRSKFAQQVMSILTTLEYNAAKNDREWRLSILETFRLQVYHDPNLGTELLRLGYLTNVLDSILAILISSSSLVNGKYHIVAHDSWKVQRTVEVLSQAVGGLSVILNFLHEGREELFIDDFIYKLLRLFTAFDEIYKLKRKTDIYEEFQDHRTCEAYHNSVRPMYTVSQSLARICYGFKTPNEKVEKSIALISSYLKAKPRTYTESGAVLFNITEDGVSMSHPVGDLLAELSRGYKFYTPELLSKSISHISHNRDGTSSFEIDPENALTSFVGVADEMLQPWVFHSQISSNFWIRNGIYVTFANYFFDAYKPENNLYIIQQGIITDQLPLQDIIDRFMLESAISGDTEFESTTYEEKIPIILHEFMSLMYYLLTFRQYYDSNLTYDQCLSLFNEYCIASILAPAPLKYSEMEDSFPSCPNFDEILNQITTYVPPTSYNDYGRYTLKDSYWNKVDPFSYFHGKVSSSEVEEAVVKNLAIIKNKKEDDVIISPYLYPLSETDLLKFQKVGQFMKSAKFVKVLYKLLRFAVTSEVDSHLNMILQLIHAIILDDELYNKEDSHGLKSFVEIPICNLLLTAAEKTDLPKYVSKKASTILELLLLKDDDVLTSLMLCFGESHMEEYKKSKHGKTLETKLERRRRLALKRQKKVLKKMKKQQSAFVDNNKNFFDASGSKDNDEKEKDRSASASAGSKGNETETRNCIICKNPETNESLFGIPALISTSSNYWTIPTIDDDPPFFMVKEFSKASISHPNASGQSSCTRDKLVIFGCPHGMHYSCFQSMLHKKKMSTSNFTCPLCKGKYNIFVPSFKLGEIEVDSKGYEPIRYNEERIYSHFYGDNISSLTNQIFHKPISSILSESGSKNFENLMAELLELKDENLYLKKCTPPFKSLLTSFYRYSRKGYYVQFSLPLLIASTLEMHEIATRSDHTIIIPEMLDLVLKSLLQYRILTNNENLKGEREKKKYYEFLLNNPYLGFMETTMLLFTESDIPLSICVQFSLMKRVIYTAFSLLQRNEVNSQNLQFDSLLDDVEDIPEHCISYQSLINILESVVQNSSKVDGFKFDGSFVQKLYKLIKTNLKNFERQAQFLSLFLNTLPLEEGETLLPDLDEFLANSLNPNSNEAEFQKLLVKGIPMSYHEKTFPKCHKRDNQIDIIEYPKGVHLIELPAKLKDIALTGMTKTEKVVMGDVYENSRVGHVKCSNICLHCGKWVHKSSEHGRECKLSGYGTLFFTPMKNRLTLLISRMVTDKSFIIESPYLNKHGEPSKGLVGLGDAGTLSRERYEHLQRMWFNQNIIGSYIRDSTREFSYLPMASNATSEVYIPGIFEPAPDSMPPAAPNSGTFRRLLGFPDVMFDPEIALLGLRNVVGIEDDDEDDDEIEFYENTDYVSDEAEFFVAQNLPGTGERNAEVTNFIPFGLPQTAGEADDDDDEEDEDYNDEGHEHEEDDADEEDERDDHGGIGNADDDHGFPSTTVSENEGQAGPTIEWLMPDQEYNSDEDSDYVDSRMDVDSGDDTDHVVW</sequence>
<dbReference type="InterPro" id="IPR039164">
    <property type="entry name" value="UBR1-like"/>
</dbReference>
<keyword evidence="6 10" id="KW-0833">Ubl conjugation pathway</keyword>
<keyword evidence="4 10" id="KW-0479">Metal-binding</keyword>
<keyword evidence="7 10" id="KW-0862">Zinc</keyword>
<dbReference type="GO" id="GO:0016567">
    <property type="term" value="P:protein ubiquitination"/>
    <property type="evidence" value="ECO:0007669"/>
    <property type="project" value="UniProtKB-UniRule"/>
</dbReference>
<evidence type="ECO:0000256" key="4">
    <source>
        <dbReference type="ARBA" id="ARBA00022723"/>
    </source>
</evidence>
<dbReference type="InterPro" id="IPR003126">
    <property type="entry name" value="Znf_UBR"/>
</dbReference>
<dbReference type="EC" id="2.3.2.27" evidence="10"/>
<dbReference type="InterPro" id="IPR055194">
    <property type="entry name" value="UBR1-like_WH"/>
</dbReference>
<feature type="zinc finger region" description="UBR-type" evidence="9">
    <location>
        <begin position="103"/>
        <end position="174"/>
    </location>
</feature>
<dbReference type="Pfam" id="PF18995">
    <property type="entry name" value="PRT6_C"/>
    <property type="match status" value="1"/>
</dbReference>
<feature type="compositionally biased region" description="Basic and acidic residues" evidence="11">
    <location>
        <begin position="2020"/>
        <end position="2037"/>
    </location>
</feature>
<dbReference type="OrthoDB" id="26387at2759"/>
<accession>A0A1E3NLT6</accession>
<organism evidence="13 14">
    <name type="scientific">Pichia membranifaciens NRRL Y-2026</name>
    <dbReference type="NCBI Taxonomy" id="763406"/>
    <lineage>
        <taxon>Eukaryota</taxon>
        <taxon>Fungi</taxon>
        <taxon>Dikarya</taxon>
        <taxon>Ascomycota</taxon>
        <taxon>Saccharomycotina</taxon>
        <taxon>Pichiomycetes</taxon>
        <taxon>Pichiales</taxon>
        <taxon>Pichiaceae</taxon>
        <taxon>Pichia</taxon>
    </lineage>
</organism>
<dbReference type="Gene3D" id="2.10.110.30">
    <property type="match status" value="1"/>
</dbReference>
<protein>
    <recommendedName>
        <fullName evidence="10">E3 ubiquitin-protein ligase</fullName>
        <ecNumber evidence="10">2.3.2.27</ecNumber>
    </recommendedName>
</protein>
<evidence type="ECO:0000256" key="11">
    <source>
        <dbReference type="SAM" id="MobiDB-lite"/>
    </source>
</evidence>
<dbReference type="GO" id="GO:0000151">
    <property type="term" value="C:ubiquitin ligase complex"/>
    <property type="evidence" value="ECO:0007669"/>
    <property type="project" value="TreeGrafter"/>
</dbReference>
<evidence type="ECO:0000256" key="2">
    <source>
        <dbReference type="ARBA" id="ARBA00004906"/>
    </source>
</evidence>
<evidence type="ECO:0000256" key="5">
    <source>
        <dbReference type="ARBA" id="ARBA00022771"/>
    </source>
</evidence>
<evidence type="ECO:0000256" key="10">
    <source>
        <dbReference type="RuleBase" id="RU366018"/>
    </source>
</evidence>
<dbReference type="Pfam" id="PF02207">
    <property type="entry name" value="zf-UBR"/>
    <property type="match status" value="1"/>
</dbReference>
<dbReference type="UniPathway" id="UPA00143"/>
<dbReference type="InterPro" id="IPR013083">
    <property type="entry name" value="Znf_RING/FYVE/PHD"/>
</dbReference>
<proteinExistence type="inferred from homology"/>
<dbReference type="FunFam" id="2.10.110.30:FF:000002">
    <property type="entry name" value="Putative e3 ubiquitin-protein ligase ubr3"/>
    <property type="match status" value="1"/>
</dbReference>
<name>A0A1E3NLT6_9ASCO</name>
<evidence type="ECO:0000256" key="7">
    <source>
        <dbReference type="ARBA" id="ARBA00022833"/>
    </source>
</evidence>
<dbReference type="GeneID" id="30177346"/>
<feature type="compositionally biased region" description="Basic and acidic residues" evidence="11">
    <location>
        <begin position="1191"/>
        <end position="1203"/>
    </location>
</feature>
<dbReference type="Pfam" id="PF22960">
    <property type="entry name" value="WHD_UBR1"/>
    <property type="match status" value="1"/>
</dbReference>
<dbReference type="GO" id="GO:0061630">
    <property type="term" value="F:ubiquitin protein ligase activity"/>
    <property type="evidence" value="ECO:0007669"/>
    <property type="project" value="UniProtKB-UniRule"/>
</dbReference>
<comment type="pathway">
    <text evidence="2 10">Protein modification; protein ubiquitination.</text>
</comment>
<dbReference type="PROSITE" id="PS51157">
    <property type="entry name" value="ZF_UBR"/>
    <property type="match status" value="1"/>
</dbReference>
<dbReference type="PANTHER" id="PTHR21497">
    <property type="entry name" value="UBIQUITIN LIGASE E3 ALPHA-RELATED"/>
    <property type="match status" value="1"/>
</dbReference>
<keyword evidence="5 10" id="KW-0863">Zinc-finger</keyword>
<evidence type="ECO:0000256" key="1">
    <source>
        <dbReference type="ARBA" id="ARBA00000900"/>
    </source>
</evidence>
<evidence type="ECO:0000256" key="8">
    <source>
        <dbReference type="ARBA" id="ARBA00046341"/>
    </source>
</evidence>
<dbReference type="InterPro" id="IPR044046">
    <property type="entry name" value="E3_ligase_UBR-like_C"/>
</dbReference>
<evidence type="ECO:0000256" key="6">
    <source>
        <dbReference type="ARBA" id="ARBA00022786"/>
    </source>
</evidence>
<comment type="similarity">
    <text evidence="8 10">Belongs to the E3 ubiquitin-protein ligase UBR1-like family.</text>
</comment>
<dbReference type="SUPFAM" id="SSF57850">
    <property type="entry name" value="RING/U-box"/>
    <property type="match status" value="1"/>
</dbReference>
<dbReference type="GO" id="GO:0071596">
    <property type="term" value="P:ubiquitin-dependent protein catabolic process via the N-end rule pathway"/>
    <property type="evidence" value="ECO:0007669"/>
    <property type="project" value="UniProtKB-UniRule"/>
</dbReference>
<dbReference type="RefSeq" id="XP_019018212.1">
    <property type="nucleotide sequence ID" value="XM_019160659.1"/>
</dbReference>
<dbReference type="PANTHER" id="PTHR21497:SF26">
    <property type="entry name" value="E3 UBIQUITIN-PROTEIN LIGASE UBR1"/>
    <property type="match status" value="1"/>
</dbReference>
<gene>
    <name evidence="13" type="ORF">PICMEDRAFT_15090</name>
</gene>
<feature type="region of interest" description="Disordered" evidence="11">
    <location>
        <begin position="1190"/>
        <end position="1213"/>
    </location>
</feature>
<reference evidence="13 14" key="1">
    <citation type="journal article" date="2016" name="Proc. Natl. Acad. Sci. U.S.A.">
        <title>Comparative genomics of biotechnologically important yeasts.</title>
        <authorList>
            <person name="Riley R."/>
            <person name="Haridas S."/>
            <person name="Wolfe K.H."/>
            <person name="Lopes M.R."/>
            <person name="Hittinger C.T."/>
            <person name="Goeker M."/>
            <person name="Salamov A.A."/>
            <person name="Wisecaver J.H."/>
            <person name="Long T.M."/>
            <person name="Calvey C.H."/>
            <person name="Aerts A.L."/>
            <person name="Barry K.W."/>
            <person name="Choi C."/>
            <person name="Clum A."/>
            <person name="Coughlan A.Y."/>
            <person name="Deshpande S."/>
            <person name="Douglass A.P."/>
            <person name="Hanson S.J."/>
            <person name="Klenk H.-P."/>
            <person name="LaButti K.M."/>
            <person name="Lapidus A."/>
            <person name="Lindquist E.A."/>
            <person name="Lipzen A.M."/>
            <person name="Meier-Kolthoff J.P."/>
            <person name="Ohm R.A."/>
            <person name="Otillar R.P."/>
            <person name="Pangilinan J.L."/>
            <person name="Peng Y."/>
            <person name="Rokas A."/>
            <person name="Rosa C.A."/>
            <person name="Scheuner C."/>
            <person name="Sibirny A.A."/>
            <person name="Slot J.C."/>
            <person name="Stielow J.B."/>
            <person name="Sun H."/>
            <person name="Kurtzman C.P."/>
            <person name="Blackwell M."/>
            <person name="Grigoriev I.V."/>
            <person name="Jeffries T.W."/>
        </authorList>
    </citation>
    <scope>NUCLEOTIDE SEQUENCE [LARGE SCALE GENOMIC DNA]</scope>
    <source>
        <strain evidence="13 14">NRRL Y-2026</strain>
    </source>
</reference>
<dbReference type="EMBL" id="KV454002">
    <property type="protein sequence ID" value="ODQ47099.1"/>
    <property type="molecule type" value="Genomic_DNA"/>
</dbReference>
<dbReference type="SMART" id="SM00396">
    <property type="entry name" value="ZnF_UBR1"/>
    <property type="match status" value="1"/>
</dbReference>
<dbReference type="Proteomes" id="UP000094455">
    <property type="component" value="Unassembled WGS sequence"/>
</dbReference>
<feature type="compositionally biased region" description="Acidic residues" evidence="11">
    <location>
        <begin position="1941"/>
        <end position="1954"/>
    </location>
</feature>
<comment type="catalytic activity">
    <reaction evidence="1 10">
        <text>S-ubiquitinyl-[E2 ubiquitin-conjugating enzyme]-L-cysteine + [acceptor protein]-L-lysine = [E2 ubiquitin-conjugating enzyme]-L-cysteine + N(6)-ubiquitinyl-[acceptor protein]-L-lysine.</text>
        <dbReference type="EC" id="2.3.2.27"/>
    </reaction>
</comment>
<evidence type="ECO:0000259" key="12">
    <source>
        <dbReference type="PROSITE" id="PS51157"/>
    </source>
</evidence>
<feature type="compositionally biased region" description="Acidic residues" evidence="11">
    <location>
        <begin position="1961"/>
        <end position="1971"/>
    </location>
</feature>
<comment type="function">
    <text evidence="10">Ubiquitin ligase protein which is a component of the N-end rule pathway. Recognizes and binds to proteins bearing specific N-terminal residues that are destabilizing according to the N-end rule, leading to their ubiquitination and subsequent degradation.</text>
</comment>
<evidence type="ECO:0000256" key="9">
    <source>
        <dbReference type="PROSITE-ProRule" id="PRU00508"/>
    </source>
</evidence>
<dbReference type="CDD" id="cd19672">
    <property type="entry name" value="UBR-box_UBR1_like"/>
    <property type="match status" value="1"/>
</dbReference>
<evidence type="ECO:0000256" key="3">
    <source>
        <dbReference type="ARBA" id="ARBA00022679"/>
    </source>
</evidence>
<dbReference type="Gene3D" id="3.30.40.10">
    <property type="entry name" value="Zinc/RING finger domain, C3HC4 (zinc finger)"/>
    <property type="match status" value="1"/>
</dbReference>
<keyword evidence="3 10" id="KW-0808">Transferase</keyword>
<evidence type="ECO:0000313" key="14">
    <source>
        <dbReference type="Proteomes" id="UP000094455"/>
    </source>
</evidence>
<feature type="region of interest" description="Disordered" evidence="11">
    <location>
        <begin position="1934"/>
        <end position="2037"/>
    </location>
</feature>
<dbReference type="STRING" id="763406.A0A1E3NLT6"/>
<dbReference type="GO" id="GO:0008270">
    <property type="term" value="F:zinc ion binding"/>
    <property type="evidence" value="ECO:0007669"/>
    <property type="project" value="UniProtKB-UniRule"/>
</dbReference>
<feature type="domain" description="UBR-type" evidence="12">
    <location>
        <begin position="103"/>
        <end position="174"/>
    </location>
</feature>
<keyword evidence="14" id="KW-1185">Reference proteome</keyword>
<dbReference type="GO" id="GO:0005737">
    <property type="term" value="C:cytoplasm"/>
    <property type="evidence" value="ECO:0007669"/>
    <property type="project" value="TreeGrafter"/>
</dbReference>
<evidence type="ECO:0000313" key="13">
    <source>
        <dbReference type="EMBL" id="ODQ47099.1"/>
    </source>
</evidence>